<evidence type="ECO:0000256" key="1">
    <source>
        <dbReference type="SAM" id="MobiDB-lite"/>
    </source>
</evidence>
<dbReference type="Pfam" id="PF00149">
    <property type="entry name" value="Metallophos"/>
    <property type="match status" value="1"/>
</dbReference>
<keyword evidence="4" id="KW-1185">Reference proteome</keyword>
<dbReference type="CDD" id="cd07379">
    <property type="entry name" value="MPP_239FB"/>
    <property type="match status" value="1"/>
</dbReference>
<evidence type="ECO:0000313" key="4">
    <source>
        <dbReference type="Proteomes" id="UP000245771"/>
    </source>
</evidence>
<evidence type="ECO:0000313" key="3">
    <source>
        <dbReference type="EMBL" id="PWN32956.1"/>
    </source>
</evidence>
<feature type="domain" description="Calcineurin-like phosphoesterase" evidence="2">
    <location>
        <begin position="29"/>
        <end position="237"/>
    </location>
</feature>
<name>A0A316V631_9BASI</name>
<dbReference type="GO" id="GO:0016787">
    <property type="term" value="F:hydrolase activity"/>
    <property type="evidence" value="ECO:0007669"/>
    <property type="project" value="InterPro"/>
</dbReference>
<dbReference type="Gene3D" id="3.60.21.10">
    <property type="match status" value="1"/>
</dbReference>
<dbReference type="GeneID" id="37021950"/>
<protein>
    <submittedName>
        <fullName evidence="3">Metallo-dependent phosphatase</fullName>
    </submittedName>
</protein>
<dbReference type="EMBL" id="KZ819605">
    <property type="protein sequence ID" value="PWN32956.1"/>
    <property type="molecule type" value="Genomic_DNA"/>
</dbReference>
<dbReference type="InterPro" id="IPR004843">
    <property type="entry name" value="Calcineurin-like_PHP"/>
</dbReference>
<reference evidence="3 4" key="1">
    <citation type="journal article" date="2018" name="Mol. Biol. Evol.">
        <title>Broad Genomic Sampling Reveals a Smut Pathogenic Ancestry of the Fungal Clade Ustilaginomycotina.</title>
        <authorList>
            <person name="Kijpornyongpan T."/>
            <person name="Mondo S.J."/>
            <person name="Barry K."/>
            <person name="Sandor L."/>
            <person name="Lee J."/>
            <person name="Lipzen A."/>
            <person name="Pangilinan J."/>
            <person name="LaButti K."/>
            <person name="Hainaut M."/>
            <person name="Henrissat B."/>
            <person name="Grigoriev I.V."/>
            <person name="Spatafora J.W."/>
            <person name="Aime M.C."/>
        </authorList>
    </citation>
    <scope>NUCLEOTIDE SEQUENCE [LARGE SCALE GENOMIC DNA]</scope>
    <source>
        <strain evidence="3 4">MCA 3882</strain>
    </source>
</reference>
<evidence type="ECO:0000259" key="2">
    <source>
        <dbReference type="Pfam" id="PF00149"/>
    </source>
</evidence>
<dbReference type="AlphaFoldDB" id="A0A316V631"/>
<sequence length="307" mass="34938">MPSTSDNQIQWHSQYDNNNPPAKPEGFVRFIVISDTHSTQPKVPEGDVLLHSGDLTDIGGTKAFEEQLAWLGSLPHRYKFIIGGNHDFGLDDRKSWYTEKGKNIHAKLGFTHASPDQIQQAITRFESQSKPNGRNKYVEDEQIEFSIGEKNWTLYGSPWSPEFGGWAWNYKRGQEAKELYNRVSNSDILLTHTPPHRLGRLDVITDGKTHVGCEELTEQLEQGKLRPLLHCFGHIHEAYGTHLQTWDKRAEGHSQTLLLNAALVEMNTKMLVAESVIKLPILTVMRWLGYQSPAWLQVGLKYSVKNL</sequence>
<feature type="region of interest" description="Disordered" evidence="1">
    <location>
        <begin position="1"/>
        <end position="21"/>
    </location>
</feature>
<dbReference type="PANTHER" id="PTHR12905">
    <property type="entry name" value="METALLOPHOSPHOESTERASE"/>
    <property type="match status" value="1"/>
</dbReference>
<feature type="compositionally biased region" description="Polar residues" evidence="1">
    <location>
        <begin position="1"/>
        <end position="20"/>
    </location>
</feature>
<proteinExistence type="predicted"/>
<accession>A0A316V631</accession>
<dbReference type="SUPFAM" id="SSF56300">
    <property type="entry name" value="Metallo-dependent phosphatases"/>
    <property type="match status" value="1"/>
</dbReference>
<dbReference type="OrthoDB" id="630188at2759"/>
<dbReference type="PANTHER" id="PTHR12905:SF0">
    <property type="entry name" value="CALCINEURIN-LIKE PHOSPHOESTERASE DOMAIN-CONTAINING PROTEIN"/>
    <property type="match status" value="1"/>
</dbReference>
<dbReference type="InterPro" id="IPR029052">
    <property type="entry name" value="Metallo-depent_PP-like"/>
</dbReference>
<gene>
    <name evidence="3" type="ORF">FA14DRAFT_168856</name>
</gene>
<dbReference type="Proteomes" id="UP000245771">
    <property type="component" value="Unassembled WGS sequence"/>
</dbReference>
<organism evidence="3 4">
    <name type="scientific">Meira miltonrushii</name>
    <dbReference type="NCBI Taxonomy" id="1280837"/>
    <lineage>
        <taxon>Eukaryota</taxon>
        <taxon>Fungi</taxon>
        <taxon>Dikarya</taxon>
        <taxon>Basidiomycota</taxon>
        <taxon>Ustilaginomycotina</taxon>
        <taxon>Exobasidiomycetes</taxon>
        <taxon>Exobasidiales</taxon>
        <taxon>Brachybasidiaceae</taxon>
        <taxon>Meira</taxon>
    </lineage>
</organism>
<dbReference type="InParanoid" id="A0A316V631"/>
<dbReference type="RefSeq" id="XP_025353258.1">
    <property type="nucleotide sequence ID" value="XM_025500169.1"/>
</dbReference>
<dbReference type="InterPro" id="IPR051693">
    <property type="entry name" value="UPF0046_metallophosphoest"/>
</dbReference>